<keyword evidence="4" id="KW-0472">Membrane</keyword>
<sequence length="547" mass="58153">MNNIGLDILVAVTCGCGGAVVGWLMHALHRSIMPSPPSEHESHPSHNDPSGQSKGRSSHSASTNEQTTRRLAEIAERLRGFATTMAADVDAHQSRVQAVNHSLLGRQDSATPQDIIDSVNELIEANEQMQHQLNSAQRRIQEQSAQLETAEKRAQTDPLTMLANRRVFDETLAQHHLNGAKCSAALGLIDLDHFKRVNDIYGHRAGDEVLRHTAAILNARLKPFGTVARFGGEEFAIVIDNQDRDESLVILEQARTAIGEREIIFEDQCLRVTSCLGVAFLEPGETTQQWLQRADEALYHSKENGRNCGHWMQQKTPRPMNHPTGFGPKPNASDASDSNGAPSTTSVSSASAIVGAEAITGGNPTSTSVNASPANAQATSKAESATITPPKPTTGVVASLPAIDDLETKLSQQRRGGAMTAGTQVLAIRLSGKASPLKMRSLLQVVRASSRNVDEIGGYDDHTILLVMPSADQATALARGKQVCSAAQSLRLGTTDAQHRHPVAIGVVESSPDQTLVDLANLAAKLANETAAHGDAPVAIAGGLAAV</sequence>
<evidence type="ECO:0000256" key="4">
    <source>
        <dbReference type="SAM" id="Phobius"/>
    </source>
</evidence>
<proteinExistence type="predicted"/>
<keyword evidence="6" id="KW-0808">Transferase</keyword>
<dbReference type="GO" id="GO:0005886">
    <property type="term" value="C:plasma membrane"/>
    <property type="evidence" value="ECO:0007669"/>
    <property type="project" value="TreeGrafter"/>
</dbReference>
<dbReference type="EC" id="2.7.7.65" evidence="1"/>
<dbReference type="InterPro" id="IPR000160">
    <property type="entry name" value="GGDEF_dom"/>
</dbReference>
<comment type="caution">
    <text evidence="6">The sequence shown here is derived from an EMBL/GenBank/DDBJ whole genome shotgun (WGS) entry which is preliminary data.</text>
</comment>
<evidence type="ECO:0000313" key="6">
    <source>
        <dbReference type="EMBL" id="TWU65731.1"/>
    </source>
</evidence>
<dbReference type="InterPro" id="IPR029787">
    <property type="entry name" value="Nucleotide_cyclase"/>
</dbReference>
<organism evidence="6 7">
    <name type="scientific">Crateriforma conspicua</name>
    <dbReference type="NCBI Taxonomy" id="2527996"/>
    <lineage>
        <taxon>Bacteria</taxon>
        <taxon>Pseudomonadati</taxon>
        <taxon>Planctomycetota</taxon>
        <taxon>Planctomycetia</taxon>
        <taxon>Planctomycetales</taxon>
        <taxon>Planctomycetaceae</taxon>
        <taxon>Crateriforma</taxon>
    </lineage>
</organism>
<feature type="compositionally biased region" description="Polar residues" evidence="3">
    <location>
        <begin position="47"/>
        <end position="66"/>
    </location>
</feature>
<accession>A0A5C6FTR0</accession>
<dbReference type="GO" id="GO:1902201">
    <property type="term" value="P:negative regulation of bacterial-type flagellum-dependent cell motility"/>
    <property type="evidence" value="ECO:0007669"/>
    <property type="project" value="TreeGrafter"/>
</dbReference>
<dbReference type="InterPro" id="IPR043128">
    <property type="entry name" value="Rev_trsase/Diguanyl_cyclase"/>
</dbReference>
<evidence type="ECO:0000259" key="5">
    <source>
        <dbReference type="PROSITE" id="PS50887"/>
    </source>
</evidence>
<keyword evidence="4" id="KW-0812">Transmembrane</keyword>
<feature type="compositionally biased region" description="Polar residues" evidence="3">
    <location>
        <begin position="363"/>
        <end position="387"/>
    </location>
</feature>
<feature type="region of interest" description="Disordered" evidence="3">
    <location>
        <begin position="304"/>
        <end position="348"/>
    </location>
</feature>
<dbReference type="GO" id="GO:0052621">
    <property type="term" value="F:diguanylate cyclase activity"/>
    <property type="evidence" value="ECO:0007669"/>
    <property type="project" value="UniProtKB-EC"/>
</dbReference>
<protein>
    <recommendedName>
        <fullName evidence="1">diguanylate cyclase</fullName>
        <ecNumber evidence="1">2.7.7.65</ecNumber>
    </recommendedName>
</protein>
<feature type="region of interest" description="Disordered" evidence="3">
    <location>
        <begin position="34"/>
        <end position="68"/>
    </location>
</feature>
<dbReference type="SMART" id="SM00267">
    <property type="entry name" value="GGDEF"/>
    <property type="match status" value="1"/>
</dbReference>
<evidence type="ECO:0000313" key="7">
    <source>
        <dbReference type="Proteomes" id="UP000316476"/>
    </source>
</evidence>
<name>A0A5C6FTR0_9PLAN</name>
<dbReference type="PROSITE" id="PS50887">
    <property type="entry name" value="GGDEF"/>
    <property type="match status" value="1"/>
</dbReference>
<dbReference type="RefSeq" id="WP_146412050.1">
    <property type="nucleotide sequence ID" value="NZ_SJPZ01000001.1"/>
</dbReference>
<keyword evidence="6" id="KW-0548">Nucleotidyltransferase</keyword>
<keyword evidence="2" id="KW-0175">Coiled coil</keyword>
<gene>
    <name evidence="6" type="primary">ydaM_2</name>
    <name evidence="6" type="ORF">V7x_12800</name>
</gene>
<feature type="domain" description="GGDEF" evidence="5">
    <location>
        <begin position="182"/>
        <end position="314"/>
    </location>
</feature>
<keyword evidence="4" id="KW-1133">Transmembrane helix</keyword>
<dbReference type="AlphaFoldDB" id="A0A5C6FTR0"/>
<dbReference type="Gene3D" id="3.30.70.270">
    <property type="match status" value="1"/>
</dbReference>
<feature type="coiled-coil region" evidence="2">
    <location>
        <begin position="119"/>
        <end position="153"/>
    </location>
</feature>
<dbReference type="PANTHER" id="PTHR45138">
    <property type="entry name" value="REGULATORY COMPONENTS OF SENSORY TRANSDUCTION SYSTEM"/>
    <property type="match status" value="1"/>
</dbReference>
<dbReference type="FunFam" id="3.30.70.270:FF:000001">
    <property type="entry name" value="Diguanylate cyclase domain protein"/>
    <property type="match status" value="1"/>
</dbReference>
<dbReference type="NCBIfam" id="TIGR00254">
    <property type="entry name" value="GGDEF"/>
    <property type="match status" value="1"/>
</dbReference>
<evidence type="ECO:0000256" key="1">
    <source>
        <dbReference type="ARBA" id="ARBA00012528"/>
    </source>
</evidence>
<dbReference type="OrthoDB" id="243535at2"/>
<dbReference type="InterPro" id="IPR050469">
    <property type="entry name" value="Diguanylate_Cyclase"/>
</dbReference>
<dbReference type="EMBL" id="SJPZ01000001">
    <property type="protein sequence ID" value="TWU65731.1"/>
    <property type="molecule type" value="Genomic_DNA"/>
</dbReference>
<dbReference type="GO" id="GO:0043709">
    <property type="term" value="P:cell adhesion involved in single-species biofilm formation"/>
    <property type="evidence" value="ECO:0007669"/>
    <property type="project" value="TreeGrafter"/>
</dbReference>
<evidence type="ECO:0000256" key="3">
    <source>
        <dbReference type="SAM" id="MobiDB-lite"/>
    </source>
</evidence>
<dbReference type="Pfam" id="PF00990">
    <property type="entry name" value="GGDEF"/>
    <property type="match status" value="1"/>
</dbReference>
<dbReference type="Proteomes" id="UP000316476">
    <property type="component" value="Unassembled WGS sequence"/>
</dbReference>
<dbReference type="PANTHER" id="PTHR45138:SF24">
    <property type="entry name" value="DIGUANYLATE CYCLASE DGCC-RELATED"/>
    <property type="match status" value="1"/>
</dbReference>
<reference evidence="6 7" key="1">
    <citation type="submission" date="2019-02" db="EMBL/GenBank/DDBJ databases">
        <title>Deep-cultivation of Planctomycetes and their phenomic and genomic characterization uncovers novel biology.</title>
        <authorList>
            <person name="Wiegand S."/>
            <person name="Jogler M."/>
            <person name="Boedeker C."/>
            <person name="Pinto D."/>
            <person name="Vollmers J."/>
            <person name="Rivas-Marin E."/>
            <person name="Kohn T."/>
            <person name="Peeters S.H."/>
            <person name="Heuer A."/>
            <person name="Rast P."/>
            <person name="Oberbeckmann S."/>
            <person name="Bunk B."/>
            <person name="Jeske O."/>
            <person name="Meyerdierks A."/>
            <person name="Storesund J.E."/>
            <person name="Kallscheuer N."/>
            <person name="Luecker S."/>
            <person name="Lage O.M."/>
            <person name="Pohl T."/>
            <person name="Merkel B.J."/>
            <person name="Hornburger P."/>
            <person name="Mueller R.-W."/>
            <person name="Bruemmer F."/>
            <person name="Labrenz M."/>
            <person name="Spormann A.M."/>
            <person name="Op Den Camp H."/>
            <person name="Overmann J."/>
            <person name="Amann R."/>
            <person name="Jetten M.S.M."/>
            <person name="Mascher T."/>
            <person name="Medema M.H."/>
            <person name="Devos D.P."/>
            <person name="Kaster A.-K."/>
            <person name="Ovreas L."/>
            <person name="Rohde M."/>
            <person name="Galperin M.Y."/>
            <person name="Jogler C."/>
        </authorList>
    </citation>
    <scope>NUCLEOTIDE SEQUENCE [LARGE SCALE GENOMIC DNA]</scope>
    <source>
        <strain evidence="6 7">V7</strain>
    </source>
</reference>
<feature type="transmembrane region" description="Helical" evidence="4">
    <location>
        <begin position="6"/>
        <end position="25"/>
    </location>
</feature>
<feature type="region of interest" description="Disordered" evidence="3">
    <location>
        <begin position="363"/>
        <end position="399"/>
    </location>
</feature>
<dbReference type="CDD" id="cd01949">
    <property type="entry name" value="GGDEF"/>
    <property type="match status" value="1"/>
</dbReference>
<evidence type="ECO:0000256" key="2">
    <source>
        <dbReference type="SAM" id="Coils"/>
    </source>
</evidence>
<dbReference type="SUPFAM" id="SSF55073">
    <property type="entry name" value="Nucleotide cyclase"/>
    <property type="match status" value="1"/>
</dbReference>